<feature type="domain" description="Cytochrome oxidase subunit II copper A binding" evidence="16">
    <location>
        <begin position="136"/>
        <end position="266"/>
    </location>
</feature>
<dbReference type="InterPro" id="IPR002429">
    <property type="entry name" value="CcO_II-like_C"/>
</dbReference>
<keyword evidence="10" id="KW-0186">Copper</keyword>
<comment type="caution">
    <text evidence="17">The sequence shown here is derived from an EMBL/GenBank/DDBJ whole genome shotgun (WGS) entry which is preliminary data.</text>
</comment>
<dbReference type="PANTHER" id="PTHR22888:SF9">
    <property type="entry name" value="CYTOCHROME C OXIDASE SUBUNIT 2"/>
    <property type="match status" value="1"/>
</dbReference>
<dbReference type="Gene3D" id="2.60.40.420">
    <property type="entry name" value="Cupredoxins - blue copper proteins"/>
    <property type="match status" value="1"/>
</dbReference>
<evidence type="ECO:0000259" key="16">
    <source>
        <dbReference type="PROSITE" id="PS50857"/>
    </source>
</evidence>
<dbReference type="AlphaFoldDB" id="A0A2W4LC80"/>
<protein>
    <recommendedName>
        <fullName evidence="3">cytochrome-c oxidase</fullName>
        <ecNumber evidence="3">7.1.1.9</ecNumber>
    </recommendedName>
    <alternativeName>
        <fullName evidence="13">Cytochrome aa3 subunit 2</fullName>
    </alternativeName>
</protein>
<gene>
    <name evidence="17" type="ORF">DIU77_12925</name>
</gene>
<keyword evidence="4" id="KW-0813">Transport</keyword>
<proteinExistence type="inferred from homology"/>
<dbReference type="GO" id="GO:0016020">
    <property type="term" value="C:membrane"/>
    <property type="evidence" value="ECO:0007669"/>
    <property type="project" value="UniProtKB-SubCell"/>
</dbReference>
<comment type="catalytic activity">
    <reaction evidence="14">
        <text>4 Fe(II)-[cytochrome c] + O2 + 8 H(+)(in) = 4 Fe(III)-[cytochrome c] + 2 H2O + 4 H(+)(out)</text>
        <dbReference type="Rhea" id="RHEA:11436"/>
        <dbReference type="Rhea" id="RHEA-COMP:10350"/>
        <dbReference type="Rhea" id="RHEA-COMP:14399"/>
        <dbReference type="ChEBI" id="CHEBI:15377"/>
        <dbReference type="ChEBI" id="CHEBI:15378"/>
        <dbReference type="ChEBI" id="CHEBI:15379"/>
        <dbReference type="ChEBI" id="CHEBI:29033"/>
        <dbReference type="ChEBI" id="CHEBI:29034"/>
        <dbReference type="EC" id="7.1.1.9"/>
    </reaction>
</comment>
<evidence type="ECO:0000256" key="5">
    <source>
        <dbReference type="ARBA" id="ARBA00022692"/>
    </source>
</evidence>
<dbReference type="InterPro" id="IPR045187">
    <property type="entry name" value="CcO_II"/>
</dbReference>
<name>A0A2W4LC80_9PSEU</name>
<comment type="function">
    <text evidence="12">Subunits I and II form the functional core of the enzyme complex. Electrons originating in cytochrome c are transferred via heme a and Cu(A) to the binuclear center formed by heme a3 and Cu(B).</text>
</comment>
<dbReference type="PROSITE" id="PS00078">
    <property type="entry name" value="COX2"/>
    <property type="match status" value="1"/>
</dbReference>
<reference evidence="17" key="1">
    <citation type="submission" date="2018-05" db="EMBL/GenBank/DDBJ databases">
        <authorList>
            <person name="Lanie J.A."/>
            <person name="Ng W.-L."/>
            <person name="Kazmierczak K.M."/>
            <person name="Andrzejewski T.M."/>
            <person name="Davidsen T.M."/>
            <person name="Wayne K.J."/>
            <person name="Tettelin H."/>
            <person name="Glass J.I."/>
            <person name="Rusch D."/>
            <person name="Podicherti R."/>
            <person name="Tsui H.-C.T."/>
            <person name="Winkler M.E."/>
        </authorList>
    </citation>
    <scope>NUCLEOTIDE SEQUENCE</scope>
    <source>
        <strain evidence="17">ZC4RG45</strain>
    </source>
</reference>
<dbReference type="PROSITE" id="PS50857">
    <property type="entry name" value="COX2_CUA"/>
    <property type="match status" value="1"/>
</dbReference>
<evidence type="ECO:0000256" key="15">
    <source>
        <dbReference type="SAM" id="Phobius"/>
    </source>
</evidence>
<evidence type="ECO:0000313" key="17">
    <source>
        <dbReference type="EMBL" id="PZM95113.1"/>
    </source>
</evidence>
<accession>A0A2W4LC80</accession>
<dbReference type="InterPro" id="IPR008972">
    <property type="entry name" value="Cupredoxin"/>
</dbReference>
<keyword evidence="11 15" id="KW-0472">Membrane</keyword>
<comment type="subcellular location">
    <subcellularLocation>
        <location evidence="1">Membrane</location>
        <topology evidence="1">Multi-pass membrane protein</topology>
    </subcellularLocation>
</comment>
<evidence type="ECO:0000256" key="10">
    <source>
        <dbReference type="ARBA" id="ARBA00023008"/>
    </source>
</evidence>
<dbReference type="SUPFAM" id="SSF49503">
    <property type="entry name" value="Cupredoxins"/>
    <property type="match status" value="1"/>
</dbReference>
<sequence>MGKTGTPRRRGVRTSRVATVAGLAGLVALTTTGCSVEEVLRFGWPEGITPEAQQMRQLWIGSVIAALAVGALVWGLLIWSVTFHRKKKGDSEFPRQFQYNVPLEIFAVGLPTVMVCGLFYFTVTTETDVVRSDKPNPDVVVDVTAFQWNWEFSYPGEETPDGDVVRTTGSSSEIPLLVLPTDRRIQFNLRSTDVIHAFWVPDLLFKRDVMPQPERNNQDADFQITRIDREGAFVGRCAELCGTYHAVMNFELRALSPDKYEQYMQLRRSVNPQTGQPYTAAEALEEMDCGELCSPTAISTKPFNTDRLARSASG</sequence>
<dbReference type="GO" id="GO:0004129">
    <property type="term" value="F:cytochrome-c oxidase activity"/>
    <property type="evidence" value="ECO:0007669"/>
    <property type="project" value="UniProtKB-EC"/>
</dbReference>
<dbReference type="STRING" id="1111738.GCA_000427905_00688"/>
<dbReference type="EC" id="7.1.1.9" evidence="3"/>
<dbReference type="Gene3D" id="1.10.287.90">
    <property type="match status" value="1"/>
</dbReference>
<evidence type="ECO:0000256" key="9">
    <source>
        <dbReference type="ARBA" id="ARBA00022989"/>
    </source>
</evidence>
<evidence type="ECO:0000256" key="2">
    <source>
        <dbReference type="ARBA" id="ARBA00007866"/>
    </source>
</evidence>
<dbReference type="EMBL" id="QGUI01000509">
    <property type="protein sequence ID" value="PZM95113.1"/>
    <property type="molecule type" value="Genomic_DNA"/>
</dbReference>
<evidence type="ECO:0000256" key="8">
    <source>
        <dbReference type="ARBA" id="ARBA00022982"/>
    </source>
</evidence>
<dbReference type="InterPro" id="IPR001505">
    <property type="entry name" value="Copper_CuA"/>
</dbReference>
<dbReference type="GO" id="GO:0005507">
    <property type="term" value="F:copper ion binding"/>
    <property type="evidence" value="ECO:0007669"/>
    <property type="project" value="InterPro"/>
</dbReference>
<evidence type="ECO:0000256" key="3">
    <source>
        <dbReference type="ARBA" id="ARBA00012949"/>
    </source>
</evidence>
<feature type="transmembrane region" description="Helical" evidence="15">
    <location>
        <begin position="103"/>
        <end position="123"/>
    </location>
</feature>
<evidence type="ECO:0000256" key="13">
    <source>
        <dbReference type="ARBA" id="ARBA00031399"/>
    </source>
</evidence>
<keyword evidence="9 15" id="KW-1133">Transmembrane helix</keyword>
<dbReference type="SUPFAM" id="SSF81464">
    <property type="entry name" value="Cytochrome c oxidase subunit II-like, transmembrane region"/>
    <property type="match status" value="1"/>
</dbReference>
<evidence type="ECO:0000256" key="14">
    <source>
        <dbReference type="ARBA" id="ARBA00047816"/>
    </source>
</evidence>
<comment type="similarity">
    <text evidence="2">Belongs to the cytochrome c oxidase subunit 2 family.</text>
</comment>
<dbReference type="GO" id="GO:0042773">
    <property type="term" value="P:ATP synthesis coupled electron transport"/>
    <property type="evidence" value="ECO:0007669"/>
    <property type="project" value="TreeGrafter"/>
</dbReference>
<evidence type="ECO:0000256" key="7">
    <source>
        <dbReference type="ARBA" id="ARBA00022967"/>
    </source>
</evidence>
<evidence type="ECO:0000256" key="4">
    <source>
        <dbReference type="ARBA" id="ARBA00022448"/>
    </source>
</evidence>
<organism evidence="17">
    <name type="scientific">Thermocrispum agreste</name>
    <dbReference type="NCBI Taxonomy" id="37925"/>
    <lineage>
        <taxon>Bacteria</taxon>
        <taxon>Bacillati</taxon>
        <taxon>Actinomycetota</taxon>
        <taxon>Actinomycetes</taxon>
        <taxon>Pseudonocardiales</taxon>
        <taxon>Pseudonocardiaceae</taxon>
        <taxon>Thermocrispum</taxon>
    </lineage>
</organism>
<evidence type="ECO:0000256" key="6">
    <source>
        <dbReference type="ARBA" id="ARBA00022723"/>
    </source>
</evidence>
<dbReference type="InterPro" id="IPR036257">
    <property type="entry name" value="Cyt_c_oxidase_su2_TM_sf"/>
</dbReference>
<keyword evidence="5 15" id="KW-0812">Transmembrane</keyword>
<dbReference type="PROSITE" id="PS51257">
    <property type="entry name" value="PROKAR_LIPOPROTEIN"/>
    <property type="match status" value="1"/>
</dbReference>
<feature type="transmembrane region" description="Helical" evidence="15">
    <location>
        <begin position="58"/>
        <end position="82"/>
    </location>
</feature>
<dbReference type="PANTHER" id="PTHR22888">
    <property type="entry name" value="CYTOCHROME C OXIDASE, SUBUNIT II"/>
    <property type="match status" value="1"/>
</dbReference>
<evidence type="ECO:0000256" key="11">
    <source>
        <dbReference type="ARBA" id="ARBA00023136"/>
    </source>
</evidence>
<keyword evidence="6" id="KW-0479">Metal-binding</keyword>
<dbReference type="Pfam" id="PF00116">
    <property type="entry name" value="COX2"/>
    <property type="match status" value="1"/>
</dbReference>
<evidence type="ECO:0000256" key="1">
    <source>
        <dbReference type="ARBA" id="ARBA00004141"/>
    </source>
</evidence>
<keyword evidence="7" id="KW-1278">Translocase</keyword>
<keyword evidence="8" id="KW-0249">Electron transport</keyword>
<evidence type="ECO:0000256" key="12">
    <source>
        <dbReference type="ARBA" id="ARBA00024688"/>
    </source>
</evidence>